<dbReference type="Proteomes" id="UP000009183">
    <property type="component" value="Chromosome 18"/>
</dbReference>
<evidence type="ECO:0000313" key="2">
    <source>
        <dbReference type="Proteomes" id="UP000009183"/>
    </source>
</evidence>
<gene>
    <name evidence="1" type="ordered locus">VIT_18s0001g07910</name>
</gene>
<reference evidence="2" key="1">
    <citation type="journal article" date="2007" name="Nature">
        <title>The grapevine genome sequence suggests ancestral hexaploidization in major angiosperm phyla.</title>
        <authorList>
            <consortium name="The French-Italian Public Consortium for Grapevine Genome Characterization."/>
            <person name="Jaillon O."/>
            <person name="Aury J.-M."/>
            <person name="Noel B."/>
            <person name="Policriti A."/>
            <person name="Clepet C."/>
            <person name="Casagrande A."/>
            <person name="Choisne N."/>
            <person name="Aubourg S."/>
            <person name="Vitulo N."/>
            <person name="Jubin C."/>
            <person name="Vezzi A."/>
            <person name="Legeai F."/>
            <person name="Hugueney P."/>
            <person name="Dasilva C."/>
            <person name="Horner D."/>
            <person name="Mica E."/>
            <person name="Jublot D."/>
            <person name="Poulain J."/>
            <person name="Bruyere C."/>
            <person name="Billault A."/>
            <person name="Segurens B."/>
            <person name="Gouyvenoux M."/>
            <person name="Ugarte E."/>
            <person name="Cattonaro F."/>
            <person name="Anthouard V."/>
            <person name="Vico V."/>
            <person name="Del Fabbro C."/>
            <person name="Alaux M."/>
            <person name="Di Gaspero G."/>
            <person name="Dumas V."/>
            <person name="Felice N."/>
            <person name="Paillard S."/>
            <person name="Juman I."/>
            <person name="Moroldo M."/>
            <person name="Scalabrin S."/>
            <person name="Canaguier A."/>
            <person name="Le Clainche I."/>
            <person name="Malacrida G."/>
            <person name="Durand E."/>
            <person name="Pesole G."/>
            <person name="Laucou V."/>
            <person name="Chatelet P."/>
            <person name="Merdinoglu D."/>
            <person name="Delledonne M."/>
            <person name="Pezzotti M."/>
            <person name="Lecharny A."/>
            <person name="Scarpelli C."/>
            <person name="Artiguenave F."/>
            <person name="Pe M.E."/>
            <person name="Valle G."/>
            <person name="Morgante M."/>
            <person name="Caboche M."/>
            <person name="Adam-Blondon A.-F."/>
            <person name="Weissenbach J."/>
            <person name="Quetier F."/>
            <person name="Wincker P."/>
        </authorList>
    </citation>
    <scope>NUCLEOTIDE SEQUENCE [LARGE SCALE GENOMIC DNA]</scope>
    <source>
        <strain evidence="2">cv. Pinot noir / PN40024</strain>
    </source>
</reference>
<evidence type="ECO:0000313" key="1">
    <source>
        <dbReference type="EMBL" id="CCB45678.1"/>
    </source>
</evidence>
<dbReference type="AlphaFoldDB" id="F6GZJ9"/>
<proteinExistence type="predicted"/>
<keyword evidence="2" id="KW-1185">Reference proteome</keyword>
<dbReference type="PaxDb" id="29760-VIT_18s0001g07910.t01"/>
<dbReference type="HOGENOM" id="CLU_2781055_0_0_1"/>
<accession>F6GZJ9</accession>
<protein>
    <submittedName>
        <fullName evidence="1">Uncharacterized protein</fullName>
    </submittedName>
</protein>
<sequence length="69" mass="7681">MQHIETTEMISAKIMKMGIGKGEIFRSETTSNVLPVCREIVGKVKEKKSTDLIACISHPKHLYKGVHAT</sequence>
<dbReference type="EMBL" id="FN595227">
    <property type="protein sequence ID" value="CCB45678.1"/>
    <property type="molecule type" value="Genomic_DNA"/>
</dbReference>
<dbReference type="InParanoid" id="F6GZJ9"/>
<organism evidence="1 2">
    <name type="scientific">Vitis vinifera</name>
    <name type="common">Grape</name>
    <dbReference type="NCBI Taxonomy" id="29760"/>
    <lineage>
        <taxon>Eukaryota</taxon>
        <taxon>Viridiplantae</taxon>
        <taxon>Streptophyta</taxon>
        <taxon>Embryophyta</taxon>
        <taxon>Tracheophyta</taxon>
        <taxon>Spermatophyta</taxon>
        <taxon>Magnoliopsida</taxon>
        <taxon>eudicotyledons</taxon>
        <taxon>Gunneridae</taxon>
        <taxon>Pentapetalae</taxon>
        <taxon>rosids</taxon>
        <taxon>Vitales</taxon>
        <taxon>Vitaceae</taxon>
        <taxon>Viteae</taxon>
        <taxon>Vitis</taxon>
    </lineage>
</organism>
<name>F6GZJ9_VITVI</name>